<evidence type="ECO:0000313" key="2">
    <source>
        <dbReference type="Proteomes" id="UP000175989"/>
    </source>
</evidence>
<dbReference type="InterPro" id="IPR023401">
    <property type="entry name" value="ODC_N"/>
</dbReference>
<proteinExistence type="predicted"/>
<dbReference type="Gene3D" id="3.30.1780.10">
    <property type="entry name" value="ornithine cyclodeaminase, domain 1"/>
    <property type="match status" value="1"/>
</dbReference>
<dbReference type="GO" id="GO:0016829">
    <property type="term" value="F:lyase activity"/>
    <property type="evidence" value="ECO:0007669"/>
    <property type="project" value="UniProtKB-KW"/>
</dbReference>
<gene>
    <name evidence="1" type="primary">rapL</name>
    <name evidence="1" type="ORF">DUPY_09940</name>
</gene>
<keyword evidence="2" id="KW-1185">Reference proteome</keyword>
<keyword evidence="1" id="KW-0456">Lyase</keyword>
<accession>A0A1E7X5F8</accession>
<dbReference type="PANTHER" id="PTHR13812">
    <property type="entry name" value="KETIMINE REDUCTASE MU-CRYSTALLIN"/>
    <property type="match status" value="1"/>
</dbReference>
<dbReference type="Gene3D" id="3.40.50.720">
    <property type="entry name" value="NAD(P)-binding Rossmann-like Domain"/>
    <property type="match status" value="1"/>
</dbReference>
<dbReference type="PANTHER" id="PTHR13812:SF19">
    <property type="entry name" value="KETIMINE REDUCTASE MU-CRYSTALLIN"/>
    <property type="match status" value="1"/>
</dbReference>
<dbReference type="Proteomes" id="UP000175989">
    <property type="component" value="Unassembled WGS sequence"/>
</dbReference>
<sequence>MSVRYVSRDGKPHARFEAALAEVLCNAPDLPEPSGVRCISHAPDAGAAVADSDVIITATPGGGALFNMEAVQPGTHITAVGADTRGKRELPDGLLARSRVVVDDRAQAQALGEMQWADDVACLELGNVLTGSAFTRAADDVTVFDMTGLALQDLVLGEYLYGAAVAQGLGNSVAWPW</sequence>
<organism evidence="1 2">
    <name type="scientific">Duganella phyllosphaerae</name>
    <dbReference type="NCBI Taxonomy" id="762836"/>
    <lineage>
        <taxon>Bacteria</taxon>
        <taxon>Pseudomonadati</taxon>
        <taxon>Pseudomonadota</taxon>
        <taxon>Betaproteobacteria</taxon>
        <taxon>Burkholderiales</taxon>
        <taxon>Oxalobacteraceae</taxon>
        <taxon>Telluria group</taxon>
        <taxon>Duganella</taxon>
    </lineage>
</organism>
<dbReference type="EC" id="4.3.1.28" evidence="1"/>
<dbReference type="InterPro" id="IPR036291">
    <property type="entry name" value="NAD(P)-bd_dom_sf"/>
</dbReference>
<name>A0A1E7X5F8_9BURK</name>
<dbReference type="AlphaFoldDB" id="A0A1E7X5F8"/>
<reference evidence="2" key="1">
    <citation type="journal article" date="2016" name="Front. Microbiol.">
        <title>Molecular Keys to the Janthinobacterium and Duganella spp. Interaction with the Plant Pathogen Fusarium graminearum.</title>
        <authorList>
            <person name="Haack F.S."/>
            <person name="Poehlein A."/>
            <person name="Kroger C."/>
            <person name="Voigt C.A."/>
            <person name="Piepenbring M."/>
            <person name="Bode H.B."/>
            <person name="Daniel R."/>
            <person name="Schafer W."/>
            <person name="Streit W.R."/>
        </authorList>
    </citation>
    <scope>NUCLEOTIDE SEQUENCE [LARGE SCALE GENOMIC DNA]</scope>
    <source>
        <strain evidence="2">T54</strain>
    </source>
</reference>
<comment type="caution">
    <text evidence="1">The sequence shown here is derived from an EMBL/GenBank/DDBJ whole genome shotgun (WGS) entry which is preliminary data.</text>
</comment>
<evidence type="ECO:0000313" key="1">
    <source>
        <dbReference type="EMBL" id="OFA07880.1"/>
    </source>
</evidence>
<dbReference type="Pfam" id="PF02423">
    <property type="entry name" value="OCD_Mu_crystall"/>
    <property type="match status" value="1"/>
</dbReference>
<dbReference type="EMBL" id="LROM01000054">
    <property type="protein sequence ID" value="OFA07880.1"/>
    <property type="molecule type" value="Genomic_DNA"/>
</dbReference>
<dbReference type="GO" id="GO:0005737">
    <property type="term" value="C:cytoplasm"/>
    <property type="evidence" value="ECO:0007669"/>
    <property type="project" value="TreeGrafter"/>
</dbReference>
<dbReference type="PATRIC" id="fig|762836.4.peg.1045"/>
<dbReference type="SUPFAM" id="SSF51735">
    <property type="entry name" value="NAD(P)-binding Rossmann-fold domains"/>
    <property type="match status" value="1"/>
</dbReference>
<dbReference type="InterPro" id="IPR003462">
    <property type="entry name" value="ODC_Mu_crystall"/>
</dbReference>
<protein>
    <submittedName>
        <fullName evidence="1">L-lysine cyclodeaminase</fullName>
        <ecNumber evidence="1">4.3.1.28</ecNumber>
    </submittedName>
</protein>